<evidence type="ECO:0000313" key="4">
    <source>
        <dbReference type="EMBL" id="KAF2459094.1"/>
    </source>
</evidence>
<organism evidence="4 5">
    <name type="scientific">Lineolata rhizophorae</name>
    <dbReference type="NCBI Taxonomy" id="578093"/>
    <lineage>
        <taxon>Eukaryota</taxon>
        <taxon>Fungi</taxon>
        <taxon>Dikarya</taxon>
        <taxon>Ascomycota</taxon>
        <taxon>Pezizomycotina</taxon>
        <taxon>Dothideomycetes</taxon>
        <taxon>Dothideomycetes incertae sedis</taxon>
        <taxon>Lineolatales</taxon>
        <taxon>Lineolataceae</taxon>
        <taxon>Lineolata</taxon>
    </lineage>
</organism>
<dbReference type="Pfam" id="PF00808">
    <property type="entry name" value="CBFD_NFYB_HMF"/>
    <property type="match status" value="1"/>
</dbReference>
<feature type="non-terminal residue" evidence="4">
    <location>
        <position position="111"/>
    </location>
</feature>
<evidence type="ECO:0000256" key="1">
    <source>
        <dbReference type="ARBA" id="ARBA00004123"/>
    </source>
</evidence>
<keyword evidence="2" id="KW-0539">Nucleus</keyword>
<evidence type="ECO:0000259" key="3">
    <source>
        <dbReference type="Pfam" id="PF00808"/>
    </source>
</evidence>
<name>A0A6A6P5K7_9PEZI</name>
<dbReference type="OrthoDB" id="636685at2759"/>
<dbReference type="CDD" id="cd23645">
    <property type="entry name" value="HFD_Dpb3-like"/>
    <property type="match status" value="1"/>
</dbReference>
<dbReference type="InterPro" id="IPR003958">
    <property type="entry name" value="CBFA_NFYB_domain"/>
</dbReference>
<gene>
    <name evidence="4" type="ORF">BDY21DRAFT_272440</name>
</gene>
<dbReference type="Proteomes" id="UP000799766">
    <property type="component" value="Unassembled WGS sequence"/>
</dbReference>
<dbReference type="EMBL" id="MU001676">
    <property type="protein sequence ID" value="KAF2459094.1"/>
    <property type="molecule type" value="Genomic_DNA"/>
</dbReference>
<evidence type="ECO:0000313" key="5">
    <source>
        <dbReference type="Proteomes" id="UP000799766"/>
    </source>
</evidence>
<protein>
    <submittedName>
        <fullName evidence="4">Histone-fold-containing protein</fullName>
    </submittedName>
</protein>
<dbReference type="InterPro" id="IPR050568">
    <property type="entry name" value="Transcr_DNA_Rep_Reg"/>
</dbReference>
<dbReference type="GO" id="GO:0046982">
    <property type="term" value="F:protein heterodimerization activity"/>
    <property type="evidence" value="ECO:0007669"/>
    <property type="project" value="InterPro"/>
</dbReference>
<dbReference type="Gene3D" id="1.10.20.10">
    <property type="entry name" value="Histone, subunit A"/>
    <property type="match status" value="1"/>
</dbReference>
<dbReference type="GO" id="GO:0008623">
    <property type="term" value="C:CHRAC"/>
    <property type="evidence" value="ECO:0007669"/>
    <property type="project" value="TreeGrafter"/>
</dbReference>
<sequence length="111" mass="12670">MPYNNTPIRPPTEYNGTVSLPLARVKKIIAADEDISNCSNNAAFMIAVAAEMFVQYLVEQTHNVVKSERKVRRYLQYKDVANAVARIDNLEFLSDVVPRTTTYKEFKKEKA</sequence>
<dbReference type="InterPro" id="IPR009072">
    <property type="entry name" value="Histone-fold"/>
</dbReference>
<dbReference type="PANTHER" id="PTHR10252">
    <property type="entry name" value="HISTONE-LIKE TRANSCRIPTION FACTOR CCAAT-RELATED"/>
    <property type="match status" value="1"/>
</dbReference>
<feature type="domain" description="Transcription factor CBF/NF-Y/archaeal histone" evidence="3">
    <location>
        <begin position="19"/>
        <end position="84"/>
    </location>
</feature>
<evidence type="ECO:0000256" key="2">
    <source>
        <dbReference type="ARBA" id="ARBA00023242"/>
    </source>
</evidence>
<reference evidence="4" key="1">
    <citation type="journal article" date="2020" name="Stud. Mycol.">
        <title>101 Dothideomycetes genomes: a test case for predicting lifestyles and emergence of pathogens.</title>
        <authorList>
            <person name="Haridas S."/>
            <person name="Albert R."/>
            <person name="Binder M."/>
            <person name="Bloem J."/>
            <person name="Labutti K."/>
            <person name="Salamov A."/>
            <person name="Andreopoulos B."/>
            <person name="Baker S."/>
            <person name="Barry K."/>
            <person name="Bills G."/>
            <person name="Bluhm B."/>
            <person name="Cannon C."/>
            <person name="Castanera R."/>
            <person name="Culley D."/>
            <person name="Daum C."/>
            <person name="Ezra D."/>
            <person name="Gonzalez J."/>
            <person name="Henrissat B."/>
            <person name="Kuo A."/>
            <person name="Liang C."/>
            <person name="Lipzen A."/>
            <person name="Lutzoni F."/>
            <person name="Magnuson J."/>
            <person name="Mondo S."/>
            <person name="Nolan M."/>
            <person name="Ohm R."/>
            <person name="Pangilinan J."/>
            <person name="Park H.-J."/>
            <person name="Ramirez L."/>
            <person name="Alfaro M."/>
            <person name="Sun H."/>
            <person name="Tritt A."/>
            <person name="Yoshinaga Y."/>
            <person name="Zwiers L.-H."/>
            <person name="Turgeon B."/>
            <person name="Goodwin S."/>
            <person name="Spatafora J."/>
            <person name="Crous P."/>
            <person name="Grigoriev I."/>
        </authorList>
    </citation>
    <scope>NUCLEOTIDE SEQUENCE</scope>
    <source>
        <strain evidence="4">ATCC 16933</strain>
    </source>
</reference>
<keyword evidence="5" id="KW-1185">Reference proteome</keyword>
<dbReference type="GO" id="GO:0006261">
    <property type="term" value="P:DNA-templated DNA replication"/>
    <property type="evidence" value="ECO:0007669"/>
    <property type="project" value="TreeGrafter"/>
</dbReference>
<dbReference type="SUPFAM" id="SSF47113">
    <property type="entry name" value="Histone-fold"/>
    <property type="match status" value="1"/>
</dbReference>
<accession>A0A6A6P5K7</accession>
<dbReference type="AlphaFoldDB" id="A0A6A6P5K7"/>
<comment type="subcellular location">
    <subcellularLocation>
        <location evidence="1">Nucleus</location>
    </subcellularLocation>
</comment>
<proteinExistence type="predicted"/>
<dbReference type="PANTHER" id="PTHR10252:SF54">
    <property type="entry name" value="CHROMATIN ACCESSIBILITY COMPLEX PROTEIN 1"/>
    <property type="match status" value="1"/>
</dbReference>